<name>Q12MG2_SHEDO</name>
<dbReference type="STRING" id="318161.Sden_2082"/>
<dbReference type="Proteomes" id="UP000001982">
    <property type="component" value="Chromosome"/>
</dbReference>
<accession>Q12MG2</accession>
<evidence type="ECO:0000313" key="1">
    <source>
        <dbReference type="EMBL" id="ABE55364.1"/>
    </source>
</evidence>
<dbReference type="HOGENOM" id="CLU_035126_0_0_6"/>
<sequence>MNDKIDFTSIYATPAQIQDFPDNKSLQEQMDNLWDQGLDAANQASTVSNPWTATNQAPCNWYVNRKDVSFPLSTHIVEPVFWTAFPNRLKLYFSQTEKSPYAFTNEQVLHLADFGDIDYNGDIPKDPSNDGLPFKIPSQTCPQMSWEQASSDWKGYDPYGPRGWLDEYCEWAVTRNPQGQIIAINFTCENPEYWYTLWKVDPQRVAELYNELLSTDTTITVEDLQLKDSKENIVIDPFTNAPAYNPLNKWNKGTIATNIGGGAVHLTSPPNTIGAEILLAAQATLLRELAPDNYNMQSLVCAGAFGRPYRNSDPHIGLQVNQVIKNVGVKIMLTNPLGLYLQAPDFSNYTFPEGTCVNDWFSVVRGRRANTDGESYDQILHMKFHAPTGYTLEDVTIGALVEGSANGPSQTPQPIQYAGQIADTFKVAIAATAVPQPEGTPVQIPLPPVGNKNGESDGYPSMIIGNQVFEAMTAVNPNPPFVALPVYLNPSQTYQDILMQVSYVSDSDNVNQATIEIYNSDSTAIDPNITITLKKVTNSDGTPVGGGSGSNGGLYNFFVTIAVAAGTTPGLRGILIKNQAATEAPTPLPGLIYINA</sequence>
<reference evidence="1 2" key="1">
    <citation type="submission" date="2006-03" db="EMBL/GenBank/DDBJ databases">
        <title>Complete sequence of Shewanella denitrificans OS217.</title>
        <authorList>
            <consortium name="US DOE Joint Genome Institute"/>
            <person name="Copeland A."/>
            <person name="Lucas S."/>
            <person name="Lapidus A."/>
            <person name="Barry K."/>
            <person name="Detter J.C."/>
            <person name="Glavina del Rio T."/>
            <person name="Hammon N."/>
            <person name="Israni S."/>
            <person name="Dalin E."/>
            <person name="Tice H."/>
            <person name="Pitluck S."/>
            <person name="Brettin T."/>
            <person name="Bruce D."/>
            <person name="Han C."/>
            <person name="Tapia R."/>
            <person name="Gilna P."/>
            <person name="Kiss H."/>
            <person name="Schmutz J."/>
            <person name="Larimer F."/>
            <person name="Land M."/>
            <person name="Hauser L."/>
            <person name="Kyrpides N."/>
            <person name="Lykidis A."/>
            <person name="Richardson P."/>
        </authorList>
    </citation>
    <scope>NUCLEOTIDE SEQUENCE [LARGE SCALE GENOMIC DNA]</scope>
    <source>
        <strain evidence="2">OS217 / ATCC BAA-1090 / DSM 15013</strain>
    </source>
</reference>
<dbReference type="AlphaFoldDB" id="Q12MG2"/>
<dbReference type="RefSeq" id="WP_011496519.1">
    <property type="nucleotide sequence ID" value="NC_007954.1"/>
</dbReference>
<keyword evidence="2" id="KW-1185">Reference proteome</keyword>
<evidence type="ECO:0000313" key="2">
    <source>
        <dbReference type="Proteomes" id="UP000001982"/>
    </source>
</evidence>
<proteinExistence type="predicted"/>
<protein>
    <submittedName>
        <fullName evidence="1">Uncharacterized protein</fullName>
    </submittedName>
</protein>
<dbReference type="OrthoDB" id="226361at2"/>
<gene>
    <name evidence="1" type="ordered locus">Sden_2082</name>
</gene>
<organism evidence="1 2">
    <name type="scientific">Shewanella denitrificans (strain OS217 / ATCC BAA-1090 / DSM 15013)</name>
    <dbReference type="NCBI Taxonomy" id="318161"/>
    <lineage>
        <taxon>Bacteria</taxon>
        <taxon>Pseudomonadati</taxon>
        <taxon>Pseudomonadota</taxon>
        <taxon>Gammaproteobacteria</taxon>
        <taxon>Alteromonadales</taxon>
        <taxon>Shewanellaceae</taxon>
        <taxon>Shewanella</taxon>
    </lineage>
</organism>
<dbReference type="KEGG" id="sdn:Sden_2082"/>
<dbReference type="EMBL" id="CP000302">
    <property type="protein sequence ID" value="ABE55364.1"/>
    <property type="molecule type" value="Genomic_DNA"/>
</dbReference>
<dbReference type="eggNOG" id="ENOG502Z88U">
    <property type="taxonomic scope" value="Bacteria"/>
</dbReference>